<reference evidence="3 4" key="1">
    <citation type="journal article" date="2023" name="G3 (Bethesda)">
        <title>A chromosome-length genome assembly and annotation of blackberry (Rubus argutus, cv. 'Hillquist').</title>
        <authorList>
            <person name="Bruna T."/>
            <person name="Aryal R."/>
            <person name="Dudchenko O."/>
            <person name="Sargent D.J."/>
            <person name="Mead D."/>
            <person name="Buti M."/>
            <person name="Cavallini A."/>
            <person name="Hytonen T."/>
            <person name="Andres J."/>
            <person name="Pham M."/>
            <person name="Weisz D."/>
            <person name="Mascagni F."/>
            <person name="Usai G."/>
            <person name="Natali L."/>
            <person name="Bassil N."/>
            <person name="Fernandez G.E."/>
            <person name="Lomsadze A."/>
            <person name="Armour M."/>
            <person name="Olukolu B."/>
            <person name="Poorten T."/>
            <person name="Britton C."/>
            <person name="Davik J."/>
            <person name="Ashrafi H."/>
            <person name="Aiden E.L."/>
            <person name="Borodovsky M."/>
            <person name="Worthington M."/>
        </authorList>
    </citation>
    <scope>NUCLEOTIDE SEQUENCE [LARGE SCALE GENOMIC DNA]</scope>
    <source>
        <strain evidence="3">PI 553951</strain>
    </source>
</reference>
<evidence type="ECO:0008006" key="5">
    <source>
        <dbReference type="Google" id="ProtNLM"/>
    </source>
</evidence>
<keyword evidence="2" id="KW-0732">Signal</keyword>
<keyword evidence="4" id="KW-1185">Reference proteome</keyword>
<feature type="region of interest" description="Disordered" evidence="1">
    <location>
        <begin position="55"/>
        <end position="75"/>
    </location>
</feature>
<feature type="chain" id="PRO_5043833770" description="Secreted protein" evidence="2">
    <location>
        <begin position="21"/>
        <end position="75"/>
    </location>
</feature>
<feature type="signal peptide" evidence="2">
    <location>
        <begin position="1"/>
        <end position="20"/>
    </location>
</feature>
<proteinExistence type="predicted"/>
<gene>
    <name evidence="3" type="ORF">M0R45_019446</name>
</gene>
<sequence length="75" mass="8231">MPQLLLLSNLAVSFSPPCSSQLFLALTFFLTDPQFLWNVPTPDRLHFPGTYIHTPLASQSPSHPQTPSPSLSSLP</sequence>
<dbReference type="AlphaFoldDB" id="A0AAW1X7C8"/>
<name>A0AAW1X7C8_RUBAR</name>
<accession>A0AAW1X7C8</accession>
<evidence type="ECO:0000313" key="4">
    <source>
        <dbReference type="Proteomes" id="UP001457282"/>
    </source>
</evidence>
<evidence type="ECO:0000256" key="2">
    <source>
        <dbReference type="SAM" id="SignalP"/>
    </source>
</evidence>
<feature type="compositionally biased region" description="Low complexity" evidence="1">
    <location>
        <begin position="58"/>
        <end position="75"/>
    </location>
</feature>
<dbReference type="Proteomes" id="UP001457282">
    <property type="component" value="Unassembled WGS sequence"/>
</dbReference>
<comment type="caution">
    <text evidence="3">The sequence shown here is derived from an EMBL/GenBank/DDBJ whole genome shotgun (WGS) entry which is preliminary data.</text>
</comment>
<evidence type="ECO:0000256" key="1">
    <source>
        <dbReference type="SAM" id="MobiDB-lite"/>
    </source>
</evidence>
<protein>
    <recommendedName>
        <fullName evidence="5">Secreted protein</fullName>
    </recommendedName>
</protein>
<organism evidence="3 4">
    <name type="scientific">Rubus argutus</name>
    <name type="common">Southern blackberry</name>
    <dbReference type="NCBI Taxonomy" id="59490"/>
    <lineage>
        <taxon>Eukaryota</taxon>
        <taxon>Viridiplantae</taxon>
        <taxon>Streptophyta</taxon>
        <taxon>Embryophyta</taxon>
        <taxon>Tracheophyta</taxon>
        <taxon>Spermatophyta</taxon>
        <taxon>Magnoliopsida</taxon>
        <taxon>eudicotyledons</taxon>
        <taxon>Gunneridae</taxon>
        <taxon>Pentapetalae</taxon>
        <taxon>rosids</taxon>
        <taxon>fabids</taxon>
        <taxon>Rosales</taxon>
        <taxon>Rosaceae</taxon>
        <taxon>Rosoideae</taxon>
        <taxon>Rosoideae incertae sedis</taxon>
        <taxon>Rubus</taxon>
    </lineage>
</organism>
<evidence type="ECO:0000313" key="3">
    <source>
        <dbReference type="EMBL" id="KAK9932199.1"/>
    </source>
</evidence>
<dbReference type="EMBL" id="JBEDUW010000004">
    <property type="protein sequence ID" value="KAK9932199.1"/>
    <property type="molecule type" value="Genomic_DNA"/>
</dbReference>